<evidence type="ECO:0000313" key="12">
    <source>
        <dbReference type="EMBL" id="SFZ78083.1"/>
    </source>
</evidence>
<evidence type="ECO:0000256" key="5">
    <source>
        <dbReference type="ARBA" id="ARBA00022777"/>
    </source>
</evidence>
<dbReference type="GO" id="GO:0004856">
    <property type="term" value="F:D-xylulokinase activity"/>
    <property type="evidence" value="ECO:0007669"/>
    <property type="project" value="UniProtKB-UniRule"/>
</dbReference>
<dbReference type="InterPro" id="IPR018484">
    <property type="entry name" value="FGGY_N"/>
</dbReference>
<dbReference type="HAMAP" id="MF_02220">
    <property type="entry name" value="XylB"/>
    <property type="match status" value="1"/>
</dbReference>
<evidence type="ECO:0000256" key="1">
    <source>
        <dbReference type="ARBA" id="ARBA00009156"/>
    </source>
</evidence>
<dbReference type="NCBIfam" id="TIGR01312">
    <property type="entry name" value="XylB"/>
    <property type="match status" value="1"/>
</dbReference>
<sequence length="484" mass="50717">MYLGIDLGTSGLKLLLLDAEQRIIATADAPLSAQQPQQGWSEQDPQAWWAGLELAVAALRHQAPAAWQAVCAIGLSGQMHGAVLLDARDQVLRPAILWNDGRAALECAELEQAVPDSRRISGNLAMPGFTAPKLCWLRKHEAALFARIRKVLLPKDWLRLQLCGEAISEMSDASGTLWLDVGARRWSATMLAACGLDETQMPRLVEGSSLSGTLRTELARRWGLPPGVKLAGGAGDNAASAIGIGAVAPGQGFISLGTSGVAFLVSDGFRPAPAQAVHAFAHALPASWHQMAVMLSAASAFGWVSRLTGSADAVSLAAQVAQLPIADRERAPLFLPYLSGERTPHNNAAASGVFIGLRHEHDAAALGYAVMEGVGFGLLDGMQAMGQAGPGEALALVGGGARSSAWGQLLAAQLGRPLYRPEHAPVAAALGAARLAWLADGGELAQVCPPSGGELLQPDASMQAMLQARHARYQALYLALRAHF</sequence>
<feature type="site" description="Important for activity" evidence="8">
    <location>
        <position position="6"/>
    </location>
</feature>
<comment type="catalytic activity">
    <reaction evidence="8 9">
        <text>D-xylulose + ATP = D-xylulose 5-phosphate + ADP + H(+)</text>
        <dbReference type="Rhea" id="RHEA:10964"/>
        <dbReference type="ChEBI" id="CHEBI:15378"/>
        <dbReference type="ChEBI" id="CHEBI:17140"/>
        <dbReference type="ChEBI" id="CHEBI:30616"/>
        <dbReference type="ChEBI" id="CHEBI:57737"/>
        <dbReference type="ChEBI" id="CHEBI:456216"/>
        <dbReference type="EC" id="2.7.1.17"/>
    </reaction>
</comment>
<dbReference type="GO" id="GO:0005998">
    <property type="term" value="P:xylulose catabolic process"/>
    <property type="evidence" value="ECO:0007669"/>
    <property type="project" value="UniProtKB-UniRule"/>
</dbReference>
<dbReference type="InterPro" id="IPR018483">
    <property type="entry name" value="Carb_kinase_FGGY_CS"/>
</dbReference>
<keyword evidence="6 8" id="KW-0067">ATP-binding</keyword>
<comment type="function">
    <text evidence="8">Catalyzes the phosphorylation of D-xylulose to D-xylulose 5-phosphate.</text>
</comment>
<dbReference type="Pfam" id="PF00370">
    <property type="entry name" value="FGGY_N"/>
    <property type="match status" value="1"/>
</dbReference>
<name>A0A1K2HMX8_9NEIS</name>
<dbReference type="RefSeq" id="WP_072429281.1">
    <property type="nucleotide sequence ID" value="NZ_FPKR01000011.1"/>
</dbReference>
<protein>
    <recommendedName>
        <fullName evidence="8 9">Xylulose kinase</fullName>
        <shortName evidence="8 9">Xylulokinase</shortName>
        <ecNumber evidence="8 9">2.7.1.17</ecNumber>
    </recommendedName>
</protein>
<dbReference type="EMBL" id="FPKR01000011">
    <property type="protein sequence ID" value="SFZ78083.1"/>
    <property type="molecule type" value="Genomic_DNA"/>
</dbReference>
<keyword evidence="13" id="KW-1185">Reference proteome</keyword>
<evidence type="ECO:0000259" key="11">
    <source>
        <dbReference type="Pfam" id="PF02782"/>
    </source>
</evidence>
<accession>A0A1K2HMX8</accession>
<keyword evidence="4 8" id="KW-0547">Nucleotide-binding</keyword>
<feature type="domain" description="Carbohydrate kinase FGGY C-terminal" evidence="11">
    <location>
        <begin position="253"/>
        <end position="438"/>
    </location>
</feature>
<feature type="domain" description="Carbohydrate kinase FGGY N-terminal" evidence="10">
    <location>
        <begin position="1"/>
        <end position="243"/>
    </location>
</feature>
<dbReference type="PROSITE" id="PS00933">
    <property type="entry name" value="FGGY_KINASES_1"/>
    <property type="match status" value="1"/>
</dbReference>
<feature type="binding site" evidence="8">
    <location>
        <begin position="79"/>
        <end position="80"/>
    </location>
    <ligand>
        <name>substrate</name>
    </ligand>
</feature>
<evidence type="ECO:0000256" key="4">
    <source>
        <dbReference type="ARBA" id="ARBA00022741"/>
    </source>
</evidence>
<comment type="similarity">
    <text evidence="1 8 9">Belongs to the FGGY kinase family.</text>
</comment>
<evidence type="ECO:0000256" key="3">
    <source>
        <dbReference type="ARBA" id="ARBA00022679"/>
    </source>
</evidence>
<dbReference type="STRING" id="1121279.SAMN02745887_02780"/>
<dbReference type="PANTHER" id="PTHR43095:SF6">
    <property type="entry name" value="XYLULOSE KINASE"/>
    <property type="match status" value="1"/>
</dbReference>
<dbReference type="GO" id="GO:0005524">
    <property type="term" value="F:ATP binding"/>
    <property type="evidence" value="ECO:0007669"/>
    <property type="project" value="UniProtKB-UniRule"/>
</dbReference>
<dbReference type="EC" id="2.7.1.17" evidence="8 9"/>
<evidence type="ECO:0000256" key="7">
    <source>
        <dbReference type="ARBA" id="ARBA00023277"/>
    </source>
</evidence>
<evidence type="ECO:0000256" key="6">
    <source>
        <dbReference type="ARBA" id="ARBA00022840"/>
    </source>
</evidence>
<dbReference type="Pfam" id="PF02782">
    <property type="entry name" value="FGGY_C"/>
    <property type="match status" value="1"/>
</dbReference>
<evidence type="ECO:0000256" key="2">
    <source>
        <dbReference type="ARBA" id="ARBA00022629"/>
    </source>
</evidence>
<reference evidence="12 13" key="1">
    <citation type="submission" date="2016-11" db="EMBL/GenBank/DDBJ databases">
        <authorList>
            <person name="Jaros S."/>
            <person name="Januszkiewicz K."/>
            <person name="Wedrychowicz H."/>
        </authorList>
    </citation>
    <scope>NUCLEOTIDE SEQUENCE [LARGE SCALE GENOMIC DNA]</scope>
    <source>
        <strain evidence="12 13">DSM 18899</strain>
    </source>
</reference>
<proteinExistence type="inferred from homology"/>
<keyword evidence="3 8" id="KW-0808">Transferase</keyword>
<dbReference type="InterPro" id="IPR050406">
    <property type="entry name" value="FGGY_Carb_Kinase"/>
</dbReference>
<dbReference type="Gene3D" id="3.30.420.40">
    <property type="match status" value="2"/>
</dbReference>
<dbReference type="OrthoDB" id="9805576at2"/>
<dbReference type="PIRSF" id="PIRSF000538">
    <property type="entry name" value="GlpK"/>
    <property type="match status" value="1"/>
</dbReference>
<evidence type="ECO:0000259" key="10">
    <source>
        <dbReference type="Pfam" id="PF00370"/>
    </source>
</evidence>
<dbReference type="GO" id="GO:0042732">
    <property type="term" value="P:D-xylose metabolic process"/>
    <property type="evidence" value="ECO:0007669"/>
    <property type="project" value="UniProtKB-KW"/>
</dbReference>
<dbReference type="SUPFAM" id="SSF53067">
    <property type="entry name" value="Actin-like ATPase domain"/>
    <property type="match status" value="2"/>
</dbReference>
<dbReference type="InterPro" id="IPR043129">
    <property type="entry name" value="ATPase_NBD"/>
</dbReference>
<dbReference type="InterPro" id="IPR006000">
    <property type="entry name" value="Xylulokinase"/>
</dbReference>
<dbReference type="CDD" id="cd07808">
    <property type="entry name" value="ASKHA_NBD_FGGY_EcXK-like"/>
    <property type="match status" value="1"/>
</dbReference>
<evidence type="ECO:0000256" key="9">
    <source>
        <dbReference type="RuleBase" id="RU364073"/>
    </source>
</evidence>
<keyword evidence="7 8" id="KW-0119">Carbohydrate metabolism</keyword>
<evidence type="ECO:0000313" key="13">
    <source>
        <dbReference type="Proteomes" id="UP000186513"/>
    </source>
</evidence>
<gene>
    <name evidence="8 9" type="primary">xylB</name>
    <name evidence="12" type="ORF">SAMN02745887_02780</name>
</gene>
<dbReference type="AlphaFoldDB" id="A0A1K2HMX8"/>
<evidence type="ECO:0000256" key="8">
    <source>
        <dbReference type="HAMAP-Rule" id="MF_02220"/>
    </source>
</evidence>
<dbReference type="InterPro" id="IPR018485">
    <property type="entry name" value="FGGY_C"/>
</dbReference>
<organism evidence="12 13">
    <name type="scientific">Chitinimonas taiwanensis DSM 18899</name>
    <dbReference type="NCBI Taxonomy" id="1121279"/>
    <lineage>
        <taxon>Bacteria</taxon>
        <taxon>Pseudomonadati</taxon>
        <taxon>Pseudomonadota</taxon>
        <taxon>Betaproteobacteria</taxon>
        <taxon>Neisseriales</taxon>
        <taxon>Chitinibacteraceae</taxon>
        <taxon>Chitinimonas</taxon>
    </lineage>
</organism>
<feature type="active site" description="Proton acceptor" evidence="8">
    <location>
        <position position="236"/>
    </location>
</feature>
<dbReference type="PANTHER" id="PTHR43095">
    <property type="entry name" value="SUGAR KINASE"/>
    <property type="match status" value="1"/>
</dbReference>
<dbReference type="InterPro" id="IPR000577">
    <property type="entry name" value="Carb_kinase_FGGY"/>
</dbReference>
<dbReference type="Proteomes" id="UP000186513">
    <property type="component" value="Unassembled WGS sequence"/>
</dbReference>
<keyword evidence="5 8" id="KW-0418">Kinase</keyword>
<keyword evidence="2 8" id="KW-0859">Xylose metabolism</keyword>